<accession>A0ABT6PUV8</accession>
<evidence type="ECO:0000256" key="1">
    <source>
        <dbReference type="ARBA" id="ARBA00006432"/>
    </source>
</evidence>
<dbReference type="Gene3D" id="3.30.300.30">
    <property type="match status" value="1"/>
</dbReference>
<dbReference type="Pfam" id="PF00501">
    <property type="entry name" value="AMP-binding"/>
    <property type="match status" value="1"/>
</dbReference>
<keyword evidence="6" id="KW-1185">Reference proteome</keyword>
<name>A0ABT6PUV8_9PSEU</name>
<dbReference type="RefSeq" id="WP_281458032.1">
    <property type="nucleotide sequence ID" value="NZ_JASAOF010000021.1"/>
</dbReference>
<dbReference type="Proteomes" id="UP001237595">
    <property type="component" value="Unassembled WGS sequence"/>
</dbReference>
<reference evidence="5 6" key="1">
    <citation type="submission" date="2023-04" db="EMBL/GenBank/DDBJ databases">
        <title>Draft genome sequence of Saccharopolyspora sp. TS4A08 isolated from sweet potato rhizospheric soil.</title>
        <authorList>
            <person name="Suksaard P."/>
            <person name="Duangmal K."/>
        </authorList>
    </citation>
    <scope>NUCLEOTIDE SEQUENCE [LARGE SCALE GENOMIC DNA]</scope>
    <source>
        <strain evidence="5 6">TS4A08</strain>
    </source>
</reference>
<dbReference type="EMBL" id="JASAOF010000021">
    <property type="protein sequence ID" value="MDI2031767.1"/>
    <property type="molecule type" value="Genomic_DNA"/>
</dbReference>
<feature type="domain" description="AMP-dependent synthetase/ligase" evidence="3">
    <location>
        <begin position="20"/>
        <end position="377"/>
    </location>
</feature>
<keyword evidence="2" id="KW-0436">Ligase</keyword>
<dbReference type="Pfam" id="PF13193">
    <property type="entry name" value="AMP-binding_C"/>
    <property type="match status" value="1"/>
</dbReference>
<gene>
    <name evidence="5" type="ORF">QFW96_24280</name>
</gene>
<evidence type="ECO:0000313" key="6">
    <source>
        <dbReference type="Proteomes" id="UP001237595"/>
    </source>
</evidence>
<feature type="domain" description="AMP-binding enzyme C-terminal" evidence="4">
    <location>
        <begin position="427"/>
        <end position="502"/>
    </location>
</feature>
<dbReference type="PROSITE" id="PS00455">
    <property type="entry name" value="AMP_BINDING"/>
    <property type="match status" value="1"/>
</dbReference>
<dbReference type="InterPro" id="IPR020845">
    <property type="entry name" value="AMP-binding_CS"/>
</dbReference>
<dbReference type="PANTHER" id="PTHR43201">
    <property type="entry name" value="ACYL-COA SYNTHETASE"/>
    <property type="match status" value="1"/>
</dbReference>
<dbReference type="Gene3D" id="3.40.50.12780">
    <property type="entry name" value="N-terminal domain of ligase-like"/>
    <property type="match status" value="1"/>
</dbReference>
<dbReference type="InterPro" id="IPR000873">
    <property type="entry name" value="AMP-dep_synth/lig_dom"/>
</dbReference>
<protein>
    <submittedName>
        <fullName evidence="5">AMP-binding protein</fullName>
    </submittedName>
</protein>
<sequence>MSFNWVLDSAVAQIPTAGSENVALSFDGRDRLTYRELREKSMRYAQGLRDLGLAEGDRLGLLLYNDPEYLPLCFAAMRLGVILVRLNFRLAPTELEFILNDSGSKALIVHSSLLESVEPIRETIDVETFVVLPDSDRELPPWSLPFDVVRDKPVLEKWLDIGDDHGIALIYTSGTTGLPKGALWNHGNTVGTATLQALKWSFSPRTVALVPGPLYHAGGFEAVTAPALLSHGRAVSLPSGNFSIEHLLDVIRAEGVTDCLLFAFMLNDMLRLDDLEDRVPPSLTHLIIGGDTMMPWTVAEVRKRMPQVRLTQVYGLTEGGAISTTLDDDDFDEQSKSVGRPLPMTEAKVINPYGEPAEVGEVGEIVVRGTGVCAGYWRRPEATEATFVDGWCRTGDLGSVNAEGFLSLGGRAKDMIRSGGENIYPAEVERVLTAHPSVQDCAVVAVPDPKYNEVGCAVIVPVPGSEIDEKALREFCRAQMAAYKIPKYFVAQDELPRNASGKILKYRLRERYENVVSEGSRPAGL</sequence>
<evidence type="ECO:0000313" key="5">
    <source>
        <dbReference type="EMBL" id="MDI2031767.1"/>
    </source>
</evidence>
<dbReference type="InterPro" id="IPR025110">
    <property type="entry name" value="AMP-bd_C"/>
</dbReference>
<dbReference type="InterPro" id="IPR045851">
    <property type="entry name" value="AMP-bd_C_sf"/>
</dbReference>
<proteinExistence type="inferred from homology"/>
<comment type="caution">
    <text evidence="5">The sequence shown here is derived from an EMBL/GenBank/DDBJ whole genome shotgun (WGS) entry which is preliminary data.</text>
</comment>
<dbReference type="InterPro" id="IPR042099">
    <property type="entry name" value="ANL_N_sf"/>
</dbReference>
<evidence type="ECO:0000256" key="2">
    <source>
        <dbReference type="ARBA" id="ARBA00022598"/>
    </source>
</evidence>
<comment type="similarity">
    <text evidence="1">Belongs to the ATP-dependent AMP-binding enzyme family.</text>
</comment>
<dbReference type="PANTHER" id="PTHR43201:SF5">
    <property type="entry name" value="MEDIUM-CHAIN ACYL-COA LIGASE ACSF2, MITOCHONDRIAL"/>
    <property type="match status" value="1"/>
</dbReference>
<evidence type="ECO:0000259" key="4">
    <source>
        <dbReference type="Pfam" id="PF13193"/>
    </source>
</evidence>
<organism evidence="5 6">
    <name type="scientific">Saccharopolyspora ipomoeae</name>
    <dbReference type="NCBI Taxonomy" id="3042027"/>
    <lineage>
        <taxon>Bacteria</taxon>
        <taxon>Bacillati</taxon>
        <taxon>Actinomycetota</taxon>
        <taxon>Actinomycetes</taxon>
        <taxon>Pseudonocardiales</taxon>
        <taxon>Pseudonocardiaceae</taxon>
        <taxon>Saccharopolyspora</taxon>
    </lineage>
</organism>
<evidence type="ECO:0000259" key="3">
    <source>
        <dbReference type="Pfam" id="PF00501"/>
    </source>
</evidence>
<dbReference type="SUPFAM" id="SSF56801">
    <property type="entry name" value="Acetyl-CoA synthetase-like"/>
    <property type="match status" value="1"/>
</dbReference>